<feature type="chain" id="PRO_5011761641" evidence="2">
    <location>
        <begin position="26"/>
        <end position="231"/>
    </location>
</feature>
<keyword evidence="2" id="KW-0732">Signal</keyword>
<reference evidence="4" key="1">
    <citation type="submission" date="2016-10" db="EMBL/GenBank/DDBJ databases">
        <authorList>
            <person name="Varghese N."/>
            <person name="Submissions S."/>
        </authorList>
    </citation>
    <scope>NUCLEOTIDE SEQUENCE [LARGE SCALE GENOMIC DNA]</scope>
    <source>
        <strain evidence="4">UNC178MFTsu3.1</strain>
    </source>
</reference>
<name>A0A1I2CR96_9GAMM</name>
<dbReference type="STRING" id="500610.SAMN02799615_01583"/>
<protein>
    <submittedName>
        <fullName evidence="3">Uncharacterized protein</fullName>
    </submittedName>
</protein>
<evidence type="ECO:0000313" key="3">
    <source>
        <dbReference type="EMBL" id="SFE70816.1"/>
    </source>
</evidence>
<accession>A0A1I2CR96</accession>
<evidence type="ECO:0000313" key="4">
    <source>
        <dbReference type="Proteomes" id="UP000199477"/>
    </source>
</evidence>
<organism evidence="3 4">
    <name type="scientific">Dyella marensis</name>
    <dbReference type="NCBI Taxonomy" id="500610"/>
    <lineage>
        <taxon>Bacteria</taxon>
        <taxon>Pseudomonadati</taxon>
        <taxon>Pseudomonadota</taxon>
        <taxon>Gammaproteobacteria</taxon>
        <taxon>Lysobacterales</taxon>
        <taxon>Rhodanobacteraceae</taxon>
        <taxon>Dyella</taxon>
    </lineage>
</organism>
<evidence type="ECO:0000256" key="1">
    <source>
        <dbReference type="SAM" id="MobiDB-lite"/>
    </source>
</evidence>
<dbReference type="PROSITE" id="PS51257">
    <property type="entry name" value="PROKAR_LIPOPROTEIN"/>
    <property type="match status" value="1"/>
</dbReference>
<gene>
    <name evidence="3" type="ORF">SAMN02799615_01583</name>
</gene>
<keyword evidence="4" id="KW-1185">Reference proteome</keyword>
<feature type="region of interest" description="Disordered" evidence="1">
    <location>
        <begin position="175"/>
        <end position="231"/>
    </location>
</feature>
<proteinExistence type="predicted"/>
<feature type="signal peptide" evidence="2">
    <location>
        <begin position="1"/>
        <end position="25"/>
    </location>
</feature>
<sequence length="231" mass="24468">MKLRYLAWGLLAAGVSLSCSSVVWAAGPVQGMGSAAPATVDRSISPRWQVYTFIKDGIEYVQVNDTAGRVRAGLAATAGVHLVLPMGVDADYVSTPELPLAVGAIRGSEVVYKDPLVTLSVGLSDAGQYVWTVSDTMGPASGRRYAPADGDASNCKQDPNSCPINRANRVVMPTATATPADDPSNCKQDPNSCPINRITRQVQPLSTQDTTTDSNCKQDPNSCPINRIEEQ</sequence>
<dbReference type="Proteomes" id="UP000199477">
    <property type="component" value="Unassembled WGS sequence"/>
</dbReference>
<feature type="compositionally biased region" description="Polar residues" evidence="1">
    <location>
        <begin position="185"/>
        <end position="224"/>
    </location>
</feature>
<evidence type="ECO:0000256" key="2">
    <source>
        <dbReference type="SAM" id="SignalP"/>
    </source>
</evidence>
<dbReference type="EMBL" id="FONH01000003">
    <property type="protein sequence ID" value="SFE70816.1"/>
    <property type="molecule type" value="Genomic_DNA"/>
</dbReference>
<dbReference type="AlphaFoldDB" id="A0A1I2CR96"/>
<dbReference type="RefSeq" id="WP_051548946.1">
    <property type="nucleotide sequence ID" value="NZ_FONH01000003.1"/>
</dbReference>